<dbReference type="InterPro" id="IPR036005">
    <property type="entry name" value="Creatinase/aminopeptidase-like"/>
</dbReference>
<dbReference type="Pfam" id="PF16189">
    <property type="entry name" value="Creatinase_N_2"/>
    <property type="match status" value="1"/>
</dbReference>
<dbReference type="InterPro" id="IPR050422">
    <property type="entry name" value="X-Pro_aminopeptidase_P"/>
</dbReference>
<dbReference type="InterPro" id="IPR033740">
    <property type="entry name" value="Pept_M24B"/>
</dbReference>
<dbReference type="AlphaFoldDB" id="A0A9D4S2U1"/>
<evidence type="ECO:0000259" key="3">
    <source>
        <dbReference type="Pfam" id="PF16188"/>
    </source>
</evidence>
<dbReference type="Proteomes" id="UP000828390">
    <property type="component" value="Unassembled WGS sequence"/>
</dbReference>
<dbReference type="Gene3D" id="3.40.350.10">
    <property type="entry name" value="Creatinase/prolidase N-terminal domain"/>
    <property type="match status" value="1"/>
</dbReference>
<keyword evidence="5" id="KW-1185">Reference proteome</keyword>
<dbReference type="Pfam" id="PF16188">
    <property type="entry name" value="Peptidase_M24_C"/>
    <property type="match status" value="1"/>
</dbReference>
<dbReference type="InterPro" id="IPR029149">
    <property type="entry name" value="Creatin/AminoP/Spt16_N"/>
</dbReference>
<protein>
    <recommendedName>
        <fullName evidence="6">Xaa-Pro aminopeptidase 1</fullName>
    </recommendedName>
</protein>
<evidence type="ECO:0000256" key="1">
    <source>
        <dbReference type="ARBA" id="ARBA00008766"/>
    </source>
</evidence>
<comment type="caution">
    <text evidence="4">The sequence shown here is derived from an EMBL/GenBank/DDBJ whole genome shotgun (WGS) entry which is preliminary data.</text>
</comment>
<evidence type="ECO:0008006" key="6">
    <source>
        <dbReference type="Google" id="ProtNLM"/>
    </source>
</evidence>
<dbReference type="Gene3D" id="3.90.230.10">
    <property type="entry name" value="Creatinase/methionine aminopeptidase superfamily"/>
    <property type="match status" value="1"/>
</dbReference>
<evidence type="ECO:0000313" key="5">
    <source>
        <dbReference type="Proteomes" id="UP000828390"/>
    </source>
</evidence>
<evidence type="ECO:0000313" key="4">
    <source>
        <dbReference type="EMBL" id="KAH3889711.1"/>
    </source>
</evidence>
<feature type="domain" description="Peptidase M24" evidence="2">
    <location>
        <begin position="218"/>
        <end position="437"/>
    </location>
</feature>
<comment type="similarity">
    <text evidence="1">Belongs to the peptidase M24B family.</text>
</comment>
<sequence length="541" mass="61083">MATWKTYSDDLRKAGLALEPIDNELIDEFWQTANGRPSQPDTPINALPIQFAGVSWQDKVNNMRTKMTAEGTDMLVVTALDETAWLFNLRASDIDYNPFFLSYVIIEKNTTKLYIFNHTHKLTAKLTGNDTKMNLAAHLNTNDNGTCTGRADMCVEVKLYDQTQIKADVFARAELSNKVWLGFSCNQAIYSAVLEGKILQKNTPIATTKTKKNPTEVEGMKKSHIRDAVALISFLEKLEREVKAGQPWTELSAANDLKTYRYAQQFNRGLSFTSISSSGSNGAIIHYSPSNMTDKSITTSEVYLLDSGGQYLNGTTDVTRTFHFGTPTSYQKECYTRVLMAHINLFQAIWQKGVYGREIDAFARAPLWDVGLVYRHGTGHGIGMFLSVHEGPGRISLAHDLFAQDNPLDEFQFFSDEPGYYEAGQFGIRLENIVMVKNATTKYRFPGAEFLTFEHVTLVPYAPNLIDYDLLSEKQIEYLNDYNKLIRERVGPELKKQGRDTAYEWMMQKTEEYTRKTTSSVSSVSSLTGSLFFIIFVLSVV</sequence>
<proteinExistence type="inferred from homology"/>
<dbReference type="FunFam" id="3.90.230.10:FF:000009">
    <property type="entry name" value="xaa-Pro aminopeptidase 2"/>
    <property type="match status" value="1"/>
</dbReference>
<dbReference type="PANTHER" id="PTHR43763">
    <property type="entry name" value="XAA-PRO AMINOPEPTIDASE 1"/>
    <property type="match status" value="1"/>
</dbReference>
<feature type="domain" description="Peptidase M24 C-terminal" evidence="3">
    <location>
        <begin position="449"/>
        <end position="512"/>
    </location>
</feature>
<dbReference type="CDD" id="cd01085">
    <property type="entry name" value="APP"/>
    <property type="match status" value="1"/>
</dbReference>
<evidence type="ECO:0000259" key="2">
    <source>
        <dbReference type="Pfam" id="PF00557"/>
    </source>
</evidence>
<dbReference type="PANTHER" id="PTHR43763:SF18">
    <property type="entry name" value="XAA-PRO AMINOPEPTIDASE 1"/>
    <property type="match status" value="1"/>
</dbReference>
<dbReference type="EMBL" id="JAIWYP010000001">
    <property type="protein sequence ID" value="KAH3889711.1"/>
    <property type="molecule type" value="Genomic_DNA"/>
</dbReference>
<name>A0A9D4S2U1_DREPO</name>
<accession>A0A9D4S2U1</accession>
<organism evidence="4 5">
    <name type="scientific">Dreissena polymorpha</name>
    <name type="common">Zebra mussel</name>
    <name type="synonym">Mytilus polymorpha</name>
    <dbReference type="NCBI Taxonomy" id="45954"/>
    <lineage>
        <taxon>Eukaryota</taxon>
        <taxon>Metazoa</taxon>
        <taxon>Spiralia</taxon>
        <taxon>Lophotrochozoa</taxon>
        <taxon>Mollusca</taxon>
        <taxon>Bivalvia</taxon>
        <taxon>Autobranchia</taxon>
        <taxon>Heteroconchia</taxon>
        <taxon>Euheterodonta</taxon>
        <taxon>Imparidentia</taxon>
        <taxon>Neoheterodontei</taxon>
        <taxon>Myida</taxon>
        <taxon>Dreissenoidea</taxon>
        <taxon>Dreissenidae</taxon>
        <taxon>Dreissena</taxon>
    </lineage>
</organism>
<dbReference type="GO" id="GO:0070006">
    <property type="term" value="F:metalloaminopeptidase activity"/>
    <property type="evidence" value="ECO:0007669"/>
    <property type="project" value="InterPro"/>
</dbReference>
<dbReference type="InterPro" id="IPR000994">
    <property type="entry name" value="Pept_M24"/>
</dbReference>
<dbReference type="InterPro" id="IPR032416">
    <property type="entry name" value="Peptidase_M24_C"/>
</dbReference>
<dbReference type="Pfam" id="PF00557">
    <property type="entry name" value="Peptidase_M24"/>
    <property type="match status" value="1"/>
</dbReference>
<dbReference type="SUPFAM" id="SSF55920">
    <property type="entry name" value="Creatinase/aminopeptidase"/>
    <property type="match status" value="1"/>
</dbReference>
<reference evidence="4" key="1">
    <citation type="journal article" date="2019" name="bioRxiv">
        <title>The Genome of the Zebra Mussel, Dreissena polymorpha: A Resource for Invasive Species Research.</title>
        <authorList>
            <person name="McCartney M.A."/>
            <person name="Auch B."/>
            <person name="Kono T."/>
            <person name="Mallez S."/>
            <person name="Zhang Y."/>
            <person name="Obille A."/>
            <person name="Becker A."/>
            <person name="Abrahante J.E."/>
            <person name="Garbe J."/>
            <person name="Badalamenti J.P."/>
            <person name="Herman A."/>
            <person name="Mangelson H."/>
            <person name="Liachko I."/>
            <person name="Sullivan S."/>
            <person name="Sone E.D."/>
            <person name="Koren S."/>
            <person name="Silverstein K.A.T."/>
            <person name="Beckman K.B."/>
            <person name="Gohl D.M."/>
        </authorList>
    </citation>
    <scope>NUCLEOTIDE SEQUENCE</scope>
    <source>
        <strain evidence="4">Duluth1</strain>
        <tissue evidence="4">Whole animal</tissue>
    </source>
</reference>
<reference evidence="4" key="2">
    <citation type="submission" date="2020-11" db="EMBL/GenBank/DDBJ databases">
        <authorList>
            <person name="McCartney M.A."/>
            <person name="Auch B."/>
            <person name="Kono T."/>
            <person name="Mallez S."/>
            <person name="Becker A."/>
            <person name="Gohl D.M."/>
            <person name="Silverstein K.A.T."/>
            <person name="Koren S."/>
            <person name="Bechman K.B."/>
            <person name="Herman A."/>
            <person name="Abrahante J.E."/>
            <person name="Garbe J."/>
        </authorList>
    </citation>
    <scope>NUCLEOTIDE SEQUENCE</scope>
    <source>
        <strain evidence="4">Duluth1</strain>
        <tissue evidence="4">Whole animal</tissue>
    </source>
</reference>
<gene>
    <name evidence="4" type="ORF">DPMN_013773</name>
</gene>